<feature type="compositionally biased region" description="Basic and acidic residues" evidence="3">
    <location>
        <begin position="94"/>
        <end position="103"/>
    </location>
</feature>
<dbReference type="GO" id="GO:0016747">
    <property type="term" value="F:acyltransferase activity, transferring groups other than amino-acyl groups"/>
    <property type="evidence" value="ECO:0007669"/>
    <property type="project" value="InterPro"/>
</dbReference>
<feature type="compositionally biased region" description="Basic residues" evidence="3">
    <location>
        <begin position="110"/>
        <end position="121"/>
    </location>
</feature>
<dbReference type="PANTHER" id="PTHR43877">
    <property type="entry name" value="AMINOALKYLPHOSPHONATE N-ACETYLTRANSFERASE-RELATED-RELATED"/>
    <property type="match status" value="1"/>
</dbReference>
<feature type="compositionally biased region" description="Basic residues" evidence="3">
    <location>
        <begin position="31"/>
        <end position="46"/>
    </location>
</feature>
<keyword evidence="1 5" id="KW-0808">Transferase</keyword>
<dbReference type="PROSITE" id="PS51186">
    <property type="entry name" value="GNAT"/>
    <property type="match status" value="1"/>
</dbReference>
<gene>
    <name evidence="5" type="ORF">F6X51_09115</name>
</gene>
<proteinExistence type="predicted"/>
<dbReference type="AlphaFoldDB" id="A0A6N6MWC4"/>
<evidence type="ECO:0000256" key="1">
    <source>
        <dbReference type="ARBA" id="ARBA00022679"/>
    </source>
</evidence>
<dbReference type="PANTHER" id="PTHR43877:SF2">
    <property type="entry name" value="AMINOALKYLPHOSPHONATE N-ACETYLTRANSFERASE-RELATED"/>
    <property type="match status" value="1"/>
</dbReference>
<dbReference type="InterPro" id="IPR000182">
    <property type="entry name" value="GNAT_dom"/>
</dbReference>
<feature type="region of interest" description="Disordered" evidence="3">
    <location>
        <begin position="1"/>
        <end position="121"/>
    </location>
</feature>
<name>A0A6N6MWC4_9HYPH</name>
<evidence type="ECO:0000259" key="4">
    <source>
        <dbReference type="PROSITE" id="PS51186"/>
    </source>
</evidence>
<dbReference type="Gene3D" id="3.40.630.30">
    <property type="match status" value="1"/>
</dbReference>
<dbReference type="SUPFAM" id="SSF55729">
    <property type="entry name" value="Acyl-CoA N-acyltransferases (Nat)"/>
    <property type="match status" value="1"/>
</dbReference>
<keyword evidence="6" id="KW-1185">Reference proteome</keyword>
<feature type="domain" description="N-acetyltransferase" evidence="4">
    <location>
        <begin position="162"/>
        <end position="313"/>
    </location>
</feature>
<dbReference type="InterPro" id="IPR050832">
    <property type="entry name" value="Bact_Acetyltransf"/>
</dbReference>
<sequence>MVAAEAALQSRRAGLRRLPGPGHGGGNTPPRRCHGRQHLRGRRCRERRGARERPARRPGGQAPEPPLPDRLHRGRPRLLYARPGPRRGRGQHRAGNDRGDLHHAQPAHRGLPRGGRRPPRRRRAIDRAAGLSQGREPHTLGNLDLRLGRSVSVPAAKLNPVVTVREARSGDLDALLALEHAAFASDRAERRAIRHAIASPSMTLLVALVDEASAEPVLVGAATIERRRGSRNARLSSIAVSPARAGLGLGGLLLDAAEADARRHGCTRLRLEVRADNGAGIRLYERRGYVRFTVRPDYYEDGMEAWRYEKALGEARPGPRTRRSAPRA</sequence>
<evidence type="ECO:0000313" key="5">
    <source>
        <dbReference type="EMBL" id="KAB1074089.1"/>
    </source>
</evidence>
<comment type="caution">
    <text evidence="5">The sequence shown here is derived from an EMBL/GenBank/DDBJ whole genome shotgun (WGS) entry which is preliminary data.</text>
</comment>
<evidence type="ECO:0000313" key="6">
    <source>
        <dbReference type="Proteomes" id="UP000441523"/>
    </source>
</evidence>
<reference evidence="5 6" key="1">
    <citation type="submission" date="2019-09" db="EMBL/GenBank/DDBJ databases">
        <title>YIM 132548 draft genome.</title>
        <authorList>
            <person name="Jiang L."/>
        </authorList>
    </citation>
    <scope>NUCLEOTIDE SEQUENCE [LARGE SCALE GENOMIC DNA]</scope>
    <source>
        <strain evidence="5 6">YIM 132548</strain>
    </source>
</reference>
<dbReference type="Pfam" id="PF00583">
    <property type="entry name" value="Acetyltransf_1"/>
    <property type="match status" value="1"/>
</dbReference>
<dbReference type="EMBL" id="VZZJ01000006">
    <property type="protein sequence ID" value="KAB1074089.1"/>
    <property type="molecule type" value="Genomic_DNA"/>
</dbReference>
<keyword evidence="2" id="KW-0012">Acyltransferase</keyword>
<evidence type="ECO:0000256" key="2">
    <source>
        <dbReference type="ARBA" id="ARBA00023315"/>
    </source>
</evidence>
<dbReference type="Proteomes" id="UP000441523">
    <property type="component" value="Unassembled WGS sequence"/>
</dbReference>
<accession>A0A6N6MWC4</accession>
<protein>
    <submittedName>
        <fullName evidence="5">GNAT family N-acetyltransferase</fullName>
    </submittedName>
</protein>
<evidence type="ECO:0000256" key="3">
    <source>
        <dbReference type="SAM" id="MobiDB-lite"/>
    </source>
</evidence>
<organism evidence="5 6">
    <name type="scientific">Methylobacterium planeticum</name>
    <dbReference type="NCBI Taxonomy" id="2615211"/>
    <lineage>
        <taxon>Bacteria</taxon>
        <taxon>Pseudomonadati</taxon>
        <taxon>Pseudomonadota</taxon>
        <taxon>Alphaproteobacteria</taxon>
        <taxon>Hyphomicrobiales</taxon>
        <taxon>Methylobacteriaceae</taxon>
        <taxon>Methylobacterium</taxon>
    </lineage>
</organism>
<dbReference type="InterPro" id="IPR016181">
    <property type="entry name" value="Acyl_CoA_acyltransferase"/>
</dbReference>